<feature type="transmembrane region" description="Helical" evidence="1">
    <location>
        <begin position="5"/>
        <end position="26"/>
    </location>
</feature>
<reference evidence="3 4" key="1">
    <citation type="submission" date="2018-02" db="EMBL/GenBank/DDBJ databases">
        <title>Draft genome sequence of bacterial isolates from marine environment.</title>
        <authorList>
            <person name="Singh S.K."/>
            <person name="Hill R."/>
            <person name="Major S."/>
            <person name="Cai H."/>
            <person name="Li Y."/>
        </authorList>
    </citation>
    <scope>NUCLEOTIDE SEQUENCE [LARGE SCALE GENOMIC DNA]</scope>
    <source>
        <strain evidence="3 4">IMET F</strain>
    </source>
</reference>
<dbReference type="PANTHER" id="PTHR30336">
    <property type="entry name" value="INNER MEMBRANE PROTEIN, PROBABLE PERMEASE"/>
    <property type="match status" value="1"/>
</dbReference>
<dbReference type="Proteomes" id="UP000238565">
    <property type="component" value="Unassembled WGS sequence"/>
</dbReference>
<gene>
    <name evidence="3" type="ORF">C3729_12545</name>
</gene>
<accession>A0A2S7I217</accession>
<evidence type="ECO:0000313" key="3">
    <source>
        <dbReference type="EMBL" id="PPZ90559.1"/>
    </source>
</evidence>
<keyword evidence="1" id="KW-1133">Transmembrane helix</keyword>
<dbReference type="GO" id="GO:0043164">
    <property type="term" value="P:Gram-negative-bacterium-type cell wall biogenesis"/>
    <property type="evidence" value="ECO:0007669"/>
    <property type="project" value="TreeGrafter"/>
</dbReference>
<dbReference type="Pfam" id="PF02698">
    <property type="entry name" value="DUF218"/>
    <property type="match status" value="1"/>
</dbReference>
<dbReference type="AlphaFoldDB" id="A0A2S7I217"/>
<dbReference type="GO" id="GO:0000270">
    <property type="term" value="P:peptidoglycan metabolic process"/>
    <property type="evidence" value="ECO:0007669"/>
    <property type="project" value="TreeGrafter"/>
</dbReference>
<organism evidence="3 4">
    <name type="scientific">Cloacibacterium normanense</name>
    <dbReference type="NCBI Taxonomy" id="237258"/>
    <lineage>
        <taxon>Bacteria</taxon>
        <taxon>Pseudomonadati</taxon>
        <taxon>Bacteroidota</taxon>
        <taxon>Flavobacteriia</taxon>
        <taxon>Flavobacteriales</taxon>
        <taxon>Weeksellaceae</taxon>
    </lineage>
</organism>
<protein>
    <recommendedName>
        <fullName evidence="2">DUF218 domain-containing protein</fullName>
    </recommendedName>
</protein>
<dbReference type="GO" id="GO:0005886">
    <property type="term" value="C:plasma membrane"/>
    <property type="evidence" value="ECO:0007669"/>
    <property type="project" value="TreeGrafter"/>
</dbReference>
<feature type="domain" description="DUF218" evidence="2">
    <location>
        <begin position="77"/>
        <end position="210"/>
    </location>
</feature>
<dbReference type="EMBL" id="PTPZ01000010">
    <property type="protein sequence ID" value="PPZ90559.1"/>
    <property type="molecule type" value="Genomic_DNA"/>
</dbReference>
<keyword evidence="1" id="KW-0812">Transmembrane</keyword>
<dbReference type="InterPro" id="IPR003848">
    <property type="entry name" value="DUF218"/>
</dbReference>
<dbReference type="RefSeq" id="WP_104794468.1">
    <property type="nucleotide sequence ID" value="NZ_PTPZ01000010.1"/>
</dbReference>
<feature type="transmembrane region" description="Helical" evidence="1">
    <location>
        <begin position="32"/>
        <end position="53"/>
    </location>
</feature>
<comment type="caution">
    <text evidence="3">The sequence shown here is derived from an EMBL/GenBank/DDBJ whole genome shotgun (WGS) entry which is preliminary data.</text>
</comment>
<dbReference type="PANTHER" id="PTHR30336:SF4">
    <property type="entry name" value="ENVELOPE BIOGENESIS FACTOR ELYC"/>
    <property type="match status" value="1"/>
</dbReference>
<evidence type="ECO:0000259" key="2">
    <source>
        <dbReference type="Pfam" id="PF02698"/>
    </source>
</evidence>
<name>A0A2S7I217_9FLAO</name>
<evidence type="ECO:0000256" key="1">
    <source>
        <dbReference type="SAM" id="Phobius"/>
    </source>
</evidence>
<sequence length="256" mass="29315">MKDWLLTIFTIHNLFLLSGAFLIYRYSRTRKIYWGLTLAIGVLWLATSTYYLPAKWMKYEESRQKRILPANHKEQVYIHVFGAGYILDKRLNPSQQLSPTSLTRLVEAVRLMKSYPNAVLVTSGHSRYGVKSQAEVARDAAISLGVPSSKIKVLTTPDNTFTEIKSFTQKIGNNVSVIAVSDALHLPRIHFLYHQYPHLKTYYAPTNYQIKEGQNGSVGVDFPSVNSIEMVNEIIKERLKFAKDKAKVYFLKQKSH</sequence>
<dbReference type="CDD" id="cd06259">
    <property type="entry name" value="YdcF-like"/>
    <property type="match status" value="1"/>
</dbReference>
<dbReference type="InterPro" id="IPR051599">
    <property type="entry name" value="Cell_Envelope_Assoc"/>
</dbReference>
<keyword evidence="1" id="KW-0472">Membrane</keyword>
<proteinExistence type="predicted"/>
<evidence type="ECO:0000313" key="4">
    <source>
        <dbReference type="Proteomes" id="UP000238565"/>
    </source>
</evidence>